<feature type="transmembrane region" description="Helical" evidence="1">
    <location>
        <begin position="17"/>
        <end position="38"/>
    </location>
</feature>
<keyword evidence="3" id="KW-1185">Reference proteome</keyword>
<keyword evidence="1" id="KW-1133">Transmembrane helix</keyword>
<reference evidence="3" key="1">
    <citation type="journal article" date="2019" name="Int. J. Syst. Evol. Microbiol.">
        <title>The Global Catalogue of Microorganisms (GCM) 10K type strain sequencing project: providing services to taxonomists for standard genome sequencing and annotation.</title>
        <authorList>
            <consortium name="The Broad Institute Genomics Platform"/>
            <consortium name="The Broad Institute Genome Sequencing Center for Infectious Disease"/>
            <person name="Wu L."/>
            <person name="Ma J."/>
        </authorList>
    </citation>
    <scope>NUCLEOTIDE SEQUENCE [LARGE SCALE GENOMIC DNA]</scope>
    <source>
        <strain evidence="3">CGMCC 1.16031</strain>
    </source>
</reference>
<sequence length="237" mass="26630">MVLNDSLCIANKGWRNALTVSVLAVLSGILAIAYLRWTDNPAPLVGYFWLIASLCALLIGLVKQFEPEQALRLGAQTLTYVHKYGQWSLPWQAIQRVGQPRVLQGLEHQTLSYVAIRLKDPHSIIGHITPRLANRLMLQQRPLLLLAEQSCPTGQCYSASMLEDDEYRLPNGRRLHGLQAMFAHRQRKLREALGYDLFIETQDLAMPAERVIALLNAQHRLSLIADGPASALPDTRH</sequence>
<evidence type="ECO:0000313" key="2">
    <source>
        <dbReference type="EMBL" id="MFC6438897.1"/>
    </source>
</evidence>
<gene>
    <name evidence="2" type="ORF">ACFP85_01850</name>
</gene>
<keyword evidence="1" id="KW-0472">Membrane</keyword>
<dbReference type="EMBL" id="JBHSUS010000001">
    <property type="protein sequence ID" value="MFC6438897.1"/>
    <property type="molecule type" value="Genomic_DNA"/>
</dbReference>
<evidence type="ECO:0000256" key="1">
    <source>
        <dbReference type="SAM" id="Phobius"/>
    </source>
</evidence>
<evidence type="ECO:0000313" key="3">
    <source>
        <dbReference type="Proteomes" id="UP001596364"/>
    </source>
</evidence>
<dbReference type="Pfam" id="PF11201">
    <property type="entry name" value="DUF2982"/>
    <property type="match status" value="1"/>
</dbReference>
<dbReference type="RefSeq" id="WP_377148329.1">
    <property type="nucleotide sequence ID" value="NZ_JBHSUS010000001.1"/>
</dbReference>
<protein>
    <submittedName>
        <fullName evidence="2">DUF2982 domain-containing protein</fullName>
    </submittedName>
</protein>
<feature type="transmembrane region" description="Helical" evidence="1">
    <location>
        <begin position="44"/>
        <end position="62"/>
    </location>
</feature>
<name>A0ABW1XHQ4_9ALTE</name>
<organism evidence="2 3">
    <name type="scientific">Pseudobowmanella zhangzhouensis</name>
    <dbReference type="NCBI Taxonomy" id="1537679"/>
    <lineage>
        <taxon>Bacteria</taxon>
        <taxon>Pseudomonadati</taxon>
        <taxon>Pseudomonadota</taxon>
        <taxon>Gammaproteobacteria</taxon>
        <taxon>Alteromonadales</taxon>
        <taxon>Alteromonadaceae</taxon>
    </lineage>
</organism>
<comment type="caution">
    <text evidence="2">The sequence shown here is derived from an EMBL/GenBank/DDBJ whole genome shotgun (WGS) entry which is preliminary data.</text>
</comment>
<proteinExistence type="predicted"/>
<accession>A0ABW1XHQ4</accession>
<dbReference type="InterPro" id="IPR021367">
    <property type="entry name" value="DUF2982"/>
</dbReference>
<dbReference type="Proteomes" id="UP001596364">
    <property type="component" value="Unassembled WGS sequence"/>
</dbReference>
<keyword evidence="1" id="KW-0812">Transmembrane</keyword>